<proteinExistence type="predicted"/>
<feature type="compositionally biased region" description="Polar residues" evidence="1">
    <location>
        <begin position="34"/>
        <end position="49"/>
    </location>
</feature>
<dbReference type="RefSeq" id="WP_181653617.1">
    <property type="nucleotide sequence ID" value="NZ_WSEL01000009.1"/>
</dbReference>
<evidence type="ECO:0000256" key="1">
    <source>
        <dbReference type="SAM" id="MobiDB-lite"/>
    </source>
</evidence>
<comment type="caution">
    <text evidence="3">The sequence shown here is derived from an EMBL/GenBank/DDBJ whole genome shotgun (WGS) entry which is preliminary data.</text>
</comment>
<keyword evidence="2" id="KW-0732">Signal</keyword>
<protein>
    <submittedName>
        <fullName evidence="3">Uncharacterized protein</fullName>
    </submittedName>
</protein>
<feature type="region of interest" description="Disordered" evidence="1">
    <location>
        <begin position="163"/>
        <end position="184"/>
    </location>
</feature>
<evidence type="ECO:0000313" key="4">
    <source>
        <dbReference type="Proteomes" id="UP000469385"/>
    </source>
</evidence>
<evidence type="ECO:0000313" key="3">
    <source>
        <dbReference type="EMBL" id="MVQ31099.1"/>
    </source>
</evidence>
<reference evidence="3 4" key="1">
    <citation type="submission" date="2019-12" db="EMBL/GenBank/DDBJ databases">
        <authorList>
            <person name="Huq M.A."/>
        </authorList>
    </citation>
    <scope>NUCLEOTIDE SEQUENCE [LARGE SCALE GENOMIC DNA]</scope>
    <source>
        <strain evidence="3 4">MAH-25</strain>
    </source>
</reference>
<sequence length="184" mass="17235">MNKLFTLLAMAACSAAVAQVVPHVPGTNTGGGSQPSRPSTAMKSSTATTPGDDAFTTEGAGARTAGSVRGPAGGAGSPSGAGGMAGGRAVPATSGITTMHGDGPSVGPSPAAGPLMNGASLGGVTSGTMLNGGGTSLATSPSAMSQPSLGAGTDTVCPPGMINTGLGCKSTSTPRPRPATPVSR</sequence>
<keyword evidence="4" id="KW-1185">Reference proteome</keyword>
<feature type="region of interest" description="Disordered" evidence="1">
    <location>
        <begin position="26"/>
        <end position="100"/>
    </location>
</feature>
<gene>
    <name evidence="3" type="ORF">GON04_16695</name>
</gene>
<dbReference type="AlphaFoldDB" id="A0A6N8IVU9"/>
<feature type="signal peptide" evidence="2">
    <location>
        <begin position="1"/>
        <end position="18"/>
    </location>
</feature>
<feature type="chain" id="PRO_5026999580" evidence="2">
    <location>
        <begin position="19"/>
        <end position="184"/>
    </location>
</feature>
<feature type="compositionally biased region" description="Pro residues" evidence="1">
    <location>
        <begin position="175"/>
        <end position="184"/>
    </location>
</feature>
<evidence type="ECO:0000256" key="2">
    <source>
        <dbReference type="SAM" id="SignalP"/>
    </source>
</evidence>
<dbReference type="Proteomes" id="UP000469385">
    <property type="component" value="Unassembled WGS sequence"/>
</dbReference>
<name>A0A6N8IVU9_9BURK</name>
<accession>A0A6N8IVU9</accession>
<organism evidence="3 4">
    <name type="scientific">Ramlibacter pinisoli</name>
    <dbReference type="NCBI Taxonomy" id="2682844"/>
    <lineage>
        <taxon>Bacteria</taxon>
        <taxon>Pseudomonadati</taxon>
        <taxon>Pseudomonadota</taxon>
        <taxon>Betaproteobacteria</taxon>
        <taxon>Burkholderiales</taxon>
        <taxon>Comamonadaceae</taxon>
        <taxon>Ramlibacter</taxon>
    </lineage>
</organism>
<dbReference type="EMBL" id="WSEL01000009">
    <property type="protein sequence ID" value="MVQ31099.1"/>
    <property type="molecule type" value="Genomic_DNA"/>
</dbReference>
<feature type="compositionally biased region" description="Gly residues" evidence="1">
    <location>
        <begin position="71"/>
        <end position="86"/>
    </location>
</feature>